<evidence type="ECO:0000313" key="9">
    <source>
        <dbReference type="EMBL" id="KAJ6220872.1"/>
    </source>
</evidence>
<protein>
    <recommendedName>
        <fullName evidence="7">Large ribosomal subunit protein mL51</fullName>
    </recommendedName>
    <alternativeName>
        <fullName evidence="8">39S ribosomal protein L51, mitochondrial</fullName>
    </alternativeName>
</protein>
<evidence type="ECO:0000313" key="10">
    <source>
        <dbReference type="Proteomes" id="UP001142055"/>
    </source>
</evidence>
<dbReference type="PANTHER" id="PTHR13409">
    <property type="entry name" value="MITOCHONDRIAL 39S RIBOSOMAL PROTEIN L51"/>
    <property type="match status" value="1"/>
</dbReference>
<reference evidence="9" key="1">
    <citation type="submission" date="2022-12" db="EMBL/GenBank/DDBJ databases">
        <title>Genome assemblies of Blomia tropicalis.</title>
        <authorList>
            <person name="Cui Y."/>
        </authorList>
    </citation>
    <scope>NUCLEOTIDE SEQUENCE</scope>
    <source>
        <tissue evidence="9">Adult mites</tissue>
    </source>
</reference>
<dbReference type="GO" id="GO:0005762">
    <property type="term" value="C:mitochondrial large ribosomal subunit"/>
    <property type="evidence" value="ECO:0007669"/>
    <property type="project" value="TreeGrafter"/>
</dbReference>
<dbReference type="GO" id="GO:0006412">
    <property type="term" value="P:translation"/>
    <property type="evidence" value="ECO:0007669"/>
    <property type="project" value="TreeGrafter"/>
</dbReference>
<keyword evidence="10" id="KW-1185">Reference proteome</keyword>
<dbReference type="EMBL" id="JAPWDV010000002">
    <property type="protein sequence ID" value="KAJ6220872.1"/>
    <property type="molecule type" value="Genomic_DNA"/>
</dbReference>
<dbReference type="AlphaFoldDB" id="A0A9Q0MAA4"/>
<evidence type="ECO:0000256" key="4">
    <source>
        <dbReference type="ARBA" id="ARBA00022980"/>
    </source>
</evidence>
<evidence type="ECO:0000256" key="7">
    <source>
        <dbReference type="ARBA" id="ARBA00035182"/>
    </source>
</evidence>
<dbReference type="InterPro" id="IPR019373">
    <property type="entry name" value="Ribosomal_mL51"/>
</dbReference>
<evidence type="ECO:0000256" key="8">
    <source>
        <dbReference type="ARBA" id="ARBA00035419"/>
    </source>
</evidence>
<evidence type="ECO:0000256" key="3">
    <source>
        <dbReference type="ARBA" id="ARBA00022946"/>
    </source>
</evidence>
<comment type="subcellular location">
    <subcellularLocation>
        <location evidence="1">Mitochondrion</location>
    </subcellularLocation>
</comment>
<comment type="similarity">
    <text evidence="2">Belongs to the mitochondrion-specific ribosomal protein mL51 family.</text>
</comment>
<accession>A0A9Q0MAA4</accession>
<dbReference type="Proteomes" id="UP001142055">
    <property type="component" value="Chromosome 2"/>
</dbReference>
<keyword evidence="3" id="KW-0809">Transit peptide</keyword>
<comment type="caution">
    <text evidence="9">The sequence shown here is derived from an EMBL/GenBank/DDBJ whole genome shotgun (WGS) entry which is preliminary data.</text>
</comment>
<gene>
    <name evidence="9" type="ORF">RDWZM_006684</name>
</gene>
<keyword evidence="6" id="KW-0687">Ribonucleoprotein</keyword>
<dbReference type="PANTHER" id="PTHR13409:SF0">
    <property type="entry name" value="LARGE RIBOSOMAL SUBUNIT PROTEIN ML51"/>
    <property type="match status" value="1"/>
</dbReference>
<dbReference type="Pfam" id="PF10244">
    <property type="entry name" value="MRP-L51"/>
    <property type="match status" value="1"/>
</dbReference>
<keyword evidence="5" id="KW-0496">Mitochondrion</keyword>
<evidence type="ECO:0000256" key="1">
    <source>
        <dbReference type="ARBA" id="ARBA00004173"/>
    </source>
</evidence>
<organism evidence="9 10">
    <name type="scientific">Blomia tropicalis</name>
    <name type="common">Mite</name>
    <dbReference type="NCBI Taxonomy" id="40697"/>
    <lineage>
        <taxon>Eukaryota</taxon>
        <taxon>Metazoa</taxon>
        <taxon>Ecdysozoa</taxon>
        <taxon>Arthropoda</taxon>
        <taxon>Chelicerata</taxon>
        <taxon>Arachnida</taxon>
        <taxon>Acari</taxon>
        <taxon>Acariformes</taxon>
        <taxon>Sarcoptiformes</taxon>
        <taxon>Astigmata</taxon>
        <taxon>Glycyphagoidea</taxon>
        <taxon>Echimyopodidae</taxon>
        <taxon>Blomia</taxon>
    </lineage>
</organism>
<name>A0A9Q0MAA4_BLOTA</name>
<dbReference type="OMA" id="RPKNAWS"/>
<sequence>MWTFGATVSNLLKEITKPLTTSIRFYERKRFIRRFGYVEHYHCRGLLPRIKDDYLPLKSIPNERKSNPWRQQAALFGQNDYIDILGEDKINPTQLMSSIPAWLQKFRGNEMQMLIRRRHAKSHWKWSRPQKWDHLNKRIDFLYKRLNYKSAPRNPEYPSDY</sequence>
<evidence type="ECO:0000256" key="6">
    <source>
        <dbReference type="ARBA" id="ARBA00023274"/>
    </source>
</evidence>
<proteinExistence type="inferred from homology"/>
<dbReference type="GO" id="GO:0003735">
    <property type="term" value="F:structural constituent of ribosome"/>
    <property type="evidence" value="ECO:0007669"/>
    <property type="project" value="InterPro"/>
</dbReference>
<evidence type="ECO:0000256" key="2">
    <source>
        <dbReference type="ARBA" id="ARBA00010972"/>
    </source>
</evidence>
<keyword evidence="4" id="KW-0689">Ribosomal protein</keyword>
<evidence type="ECO:0000256" key="5">
    <source>
        <dbReference type="ARBA" id="ARBA00023128"/>
    </source>
</evidence>